<proteinExistence type="predicted"/>
<name>A0A3M7RI67_BRAPC</name>
<comment type="caution">
    <text evidence="1">The sequence shown here is derived from an EMBL/GenBank/DDBJ whole genome shotgun (WGS) entry which is preliminary data.</text>
</comment>
<protein>
    <submittedName>
        <fullName evidence="1">Uncharacterized protein</fullName>
    </submittedName>
</protein>
<dbReference type="EMBL" id="REGN01003348">
    <property type="protein sequence ID" value="RNA23134.1"/>
    <property type="molecule type" value="Genomic_DNA"/>
</dbReference>
<reference evidence="1 2" key="1">
    <citation type="journal article" date="2018" name="Sci. Rep.">
        <title>Genomic signatures of local adaptation to the degree of environmental predictability in rotifers.</title>
        <authorList>
            <person name="Franch-Gras L."/>
            <person name="Hahn C."/>
            <person name="Garcia-Roger E.M."/>
            <person name="Carmona M.J."/>
            <person name="Serra M."/>
            <person name="Gomez A."/>
        </authorList>
    </citation>
    <scope>NUCLEOTIDE SEQUENCE [LARGE SCALE GENOMIC DNA]</scope>
    <source>
        <strain evidence="1">HYR1</strain>
    </source>
</reference>
<evidence type="ECO:0000313" key="1">
    <source>
        <dbReference type="EMBL" id="RNA23134.1"/>
    </source>
</evidence>
<evidence type="ECO:0000313" key="2">
    <source>
        <dbReference type="Proteomes" id="UP000276133"/>
    </source>
</evidence>
<sequence length="62" mass="7529">MFHRKKNHSKLNLMSNLQNSKLNLQYIDTILLYLYNLHKLSKRESFFLLFSCLDIRIDSIRV</sequence>
<accession>A0A3M7RI67</accession>
<dbReference type="Proteomes" id="UP000276133">
    <property type="component" value="Unassembled WGS sequence"/>
</dbReference>
<organism evidence="1 2">
    <name type="scientific">Brachionus plicatilis</name>
    <name type="common">Marine rotifer</name>
    <name type="synonym">Brachionus muelleri</name>
    <dbReference type="NCBI Taxonomy" id="10195"/>
    <lineage>
        <taxon>Eukaryota</taxon>
        <taxon>Metazoa</taxon>
        <taxon>Spiralia</taxon>
        <taxon>Gnathifera</taxon>
        <taxon>Rotifera</taxon>
        <taxon>Eurotatoria</taxon>
        <taxon>Monogononta</taxon>
        <taxon>Pseudotrocha</taxon>
        <taxon>Ploima</taxon>
        <taxon>Brachionidae</taxon>
        <taxon>Brachionus</taxon>
    </lineage>
</organism>
<keyword evidence="2" id="KW-1185">Reference proteome</keyword>
<gene>
    <name evidence="1" type="ORF">BpHYR1_020222</name>
</gene>
<dbReference type="AlphaFoldDB" id="A0A3M7RI67"/>